<accession>A0A0U0ZK63</accession>
<dbReference type="Proteomes" id="UP000045782">
    <property type="component" value="Unassembled WGS sequence"/>
</dbReference>
<dbReference type="EMBL" id="CSWP01000003">
    <property type="protein sequence ID" value="CPV46563.1"/>
    <property type="molecule type" value="Genomic_DNA"/>
</dbReference>
<name>A0A0U0ZK63_9MYCO</name>
<evidence type="ECO:0000313" key="1">
    <source>
        <dbReference type="EMBL" id="CPV46563.1"/>
    </source>
</evidence>
<dbReference type="InterPro" id="IPR053977">
    <property type="entry name" value="Rv2466c-like"/>
</dbReference>
<dbReference type="SUPFAM" id="SSF52833">
    <property type="entry name" value="Thioredoxin-like"/>
    <property type="match status" value="1"/>
</dbReference>
<dbReference type="Pfam" id="PF22234">
    <property type="entry name" value="Rv2466c-like"/>
    <property type="match status" value="1"/>
</dbReference>
<evidence type="ECO:0000313" key="2">
    <source>
        <dbReference type="Proteomes" id="UP000045782"/>
    </source>
</evidence>
<gene>
    <name evidence="1" type="ORF">ERS075579_01771</name>
</gene>
<dbReference type="AlphaFoldDB" id="A0A0U0ZK63"/>
<dbReference type="InterPro" id="IPR036249">
    <property type="entry name" value="Thioredoxin-like_sf"/>
</dbReference>
<proteinExistence type="predicted"/>
<protein>
    <submittedName>
        <fullName evidence="1">DSBA oxidoreductase</fullName>
    </submittedName>
</protein>
<dbReference type="Gene3D" id="3.40.30.10">
    <property type="entry name" value="Glutaredoxin"/>
    <property type="match status" value="1"/>
</dbReference>
<sequence length="206" mass="22273">MPADGDAAASGPFDVRIWLDPVCPFSWNTARWLDAVAIGSGIPVDWQLMNLAVLNEGRELPDVQQARMRDSRRVGRLMAGIQCELGQQGLRTAYFAFGRLYFDESLPLDAELADRVLGAVAPQATTRETLSDASLDAVVRRSHEAGQRALGDVGGSPLVQVNGRTFFGPVLTAVPEHDSARALFDAVAALALVPEFAQLQRPRPAH</sequence>
<reference evidence="1 2" key="1">
    <citation type="submission" date="2015-03" db="EMBL/GenBank/DDBJ databases">
        <authorList>
            <person name="Murphy D."/>
        </authorList>
    </citation>
    <scope>NUCLEOTIDE SEQUENCE [LARGE SCALE GENOMIC DNA]</scope>
    <source>
        <strain evidence="1 2">PAP088</strain>
    </source>
</reference>
<dbReference type="RefSeq" id="WP_016343698.1">
    <property type="nucleotide sequence ID" value="NZ_AP022621.1"/>
</dbReference>
<organism evidence="1 2">
    <name type="scientific">Mycobacteroides abscessus</name>
    <dbReference type="NCBI Taxonomy" id="36809"/>
    <lineage>
        <taxon>Bacteria</taxon>
        <taxon>Bacillati</taxon>
        <taxon>Actinomycetota</taxon>
        <taxon>Actinomycetes</taxon>
        <taxon>Mycobacteriales</taxon>
        <taxon>Mycobacteriaceae</taxon>
        <taxon>Mycobacteroides</taxon>
    </lineage>
</organism>